<evidence type="ECO:0000313" key="4">
    <source>
        <dbReference type="EMBL" id="KAJ8312377.1"/>
    </source>
</evidence>
<protein>
    <recommendedName>
        <fullName evidence="3">PDZ domain-containing protein</fullName>
    </recommendedName>
</protein>
<dbReference type="PANTHER" id="PTHR12573">
    <property type="entry name" value="AT09986P-RELATED"/>
    <property type="match status" value="1"/>
</dbReference>
<dbReference type="PANTHER" id="PTHR12573:SF4">
    <property type="entry name" value="AT09986P-RELATED"/>
    <property type="match status" value="1"/>
</dbReference>
<feature type="compositionally biased region" description="Low complexity" evidence="2">
    <location>
        <begin position="165"/>
        <end position="177"/>
    </location>
</feature>
<dbReference type="Gene3D" id="2.30.42.10">
    <property type="match status" value="1"/>
</dbReference>
<dbReference type="SUPFAM" id="SSF50156">
    <property type="entry name" value="PDZ domain-like"/>
    <property type="match status" value="1"/>
</dbReference>
<dbReference type="EMBL" id="JARBDR010000440">
    <property type="protein sequence ID" value="KAJ8312377.1"/>
    <property type="molecule type" value="Genomic_DNA"/>
</dbReference>
<dbReference type="Proteomes" id="UP001217089">
    <property type="component" value="Unassembled WGS sequence"/>
</dbReference>
<dbReference type="InterPro" id="IPR036034">
    <property type="entry name" value="PDZ_sf"/>
</dbReference>
<organism evidence="4 5">
    <name type="scientific">Tegillarca granosa</name>
    <name type="common">Malaysian cockle</name>
    <name type="synonym">Anadara granosa</name>
    <dbReference type="NCBI Taxonomy" id="220873"/>
    <lineage>
        <taxon>Eukaryota</taxon>
        <taxon>Metazoa</taxon>
        <taxon>Spiralia</taxon>
        <taxon>Lophotrochozoa</taxon>
        <taxon>Mollusca</taxon>
        <taxon>Bivalvia</taxon>
        <taxon>Autobranchia</taxon>
        <taxon>Pteriomorphia</taxon>
        <taxon>Arcoida</taxon>
        <taxon>Arcoidea</taxon>
        <taxon>Arcidae</taxon>
        <taxon>Tegillarca</taxon>
    </lineage>
</organism>
<name>A0ABQ9F7X2_TEGGR</name>
<dbReference type="InterPro" id="IPR001478">
    <property type="entry name" value="PDZ"/>
</dbReference>
<feature type="region of interest" description="Disordered" evidence="2">
    <location>
        <begin position="160"/>
        <end position="208"/>
    </location>
</feature>
<feature type="domain" description="PDZ" evidence="3">
    <location>
        <begin position="256"/>
        <end position="326"/>
    </location>
</feature>
<keyword evidence="1" id="KW-0175">Coiled coil</keyword>
<feature type="compositionally biased region" description="Polar residues" evidence="2">
    <location>
        <begin position="187"/>
        <end position="197"/>
    </location>
</feature>
<dbReference type="PROSITE" id="PS50106">
    <property type="entry name" value="PDZ"/>
    <property type="match status" value="1"/>
</dbReference>
<feature type="coiled-coil region" evidence="1">
    <location>
        <begin position="14"/>
        <end position="69"/>
    </location>
</feature>
<evidence type="ECO:0000259" key="3">
    <source>
        <dbReference type="PROSITE" id="PS50106"/>
    </source>
</evidence>
<evidence type="ECO:0000256" key="1">
    <source>
        <dbReference type="SAM" id="Coils"/>
    </source>
</evidence>
<feature type="compositionally biased region" description="Basic and acidic residues" evidence="2">
    <location>
        <begin position="198"/>
        <end position="208"/>
    </location>
</feature>
<accession>A0ABQ9F7X2</accession>
<reference evidence="4 5" key="1">
    <citation type="submission" date="2022-12" db="EMBL/GenBank/DDBJ databases">
        <title>Chromosome-level genome of Tegillarca granosa.</title>
        <authorList>
            <person name="Kim J."/>
        </authorList>
    </citation>
    <scope>NUCLEOTIDE SEQUENCE [LARGE SCALE GENOMIC DNA]</scope>
    <source>
        <strain evidence="4">Teg-2019</strain>
        <tissue evidence="4">Adductor muscle</tissue>
    </source>
</reference>
<comment type="caution">
    <text evidence="4">The sequence shown here is derived from an EMBL/GenBank/DDBJ whole genome shotgun (WGS) entry which is preliminary data.</text>
</comment>
<feature type="coiled-coil region" evidence="1">
    <location>
        <begin position="390"/>
        <end position="417"/>
    </location>
</feature>
<proteinExistence type="predicted"/>
<gene>
    <name evidence="4" type="ORF">KUTeg_009750</name>
</gene>
<sequence>MDNQRPNKFSLSNLKQMSVKRQSLEKSSEELTANLEELQKVNEEQELRIKDTLTELQKQQQMAEELLQSDDGTGHHVSGADLADINLPFLEGYDHISVEDKEILLAEVYELLRLESPEESNSSREMTSVEKEKYLAAVQLTKDKELYQHSNSMPYVVLSPQQNVSESSPSSQTMSPTAKLRKRSSESDTSIRWSNTTPKKELSTESKIQKENANVIKTKQSDKIATENIQSEWTNQGTSNIYRSLEGKTGQHHIHCTQLHKHSDTGQFGVTLDVNSDGHIIISQTDGQRQVPSLQIGDRLLEVNGYNMTCFDGRSLDLVRNIMEESNILQLVTVRTSTRGGNSLSEEFKWNQLRKLLVNMKNQDVDPEMDSVPVNDLQDMKDRCTLLSEIKELQRSISEQQEKIRNLESDLESRKTDEQVVELLKEIVKEASKQKFYLDRLISVVVDEVPWILEQVDADFDDMSLGNQPEEFC</sequence>
<evidence type="ECO:0000256" key="2">
    <source>
        <dbReference type="SAM" id="MobiDB-lite"/>
    </source>
</evidence>
<keyword evidence="5" id="KW-1185">Reference proteome</keyword>
<evidence type="ECO:0000313" key="5">
    <source>
        <dbReference type="Proteomes" id="UP001217089"/>
    </source>
</evidence>